<accession>A0A061A6T6</accession>
<dbReference type="EMBL" id="FR979526">
    <property type="protein sequence ID" value="CDR18814.1"/>
    <property type="molecule type" value="Genomic_DNA"/>
</dbReference>
<proteinExistence type="predicted"/>
<evidence type="ECO:0000313" key="2">
    <source>
        <dbReference type="EMBL" id="CDR18814.1"/>
    </source>
</evidence>
<dbReference type="AlphaFoldDB" id="A0A061A6T6"/>
<reference evidence="2" key="1">
    <citation type="journal article" date="2014" name="Nat. Commun.">
        <title>The rainbow trout genome provides novel insights into evolution after whole-genome duplication in vertebrates.</title>
        <authorList>
            <person name="Berthelot C."/>
            <person name="Brunet F."/>
            <person name="Chalopin D."/>
            <person name="Juanchich A."/>
            <person name="Bernard M."/>
            <person name="Noel B."/>
            <person name="Bento P."/>
            <person name="Da Silva C."/>
            <person name="Labadie K."/>
            <person name="Alberti A."/>
            <person name="Aury J.M."/>
            <person name="Louis A."/>
            <person name="Dehais P."/>
            <person name="Bardou P."/>
            <person name="Montfort J."/>
            <person name="Klopp C."/>
            <person name="Cabau C."/>
            <person name="Gaspin C."/>
            <person name="Thorgaard G.H."/>
            <person name="Boussaha M."/>
            <person name="Quillet E."/>
            <person name="Guyomard R."/>
            <person name="Galiana D."/>
            <person name="Bobe J."/>
            <person name="Volff J.N."/>
            <person name="Genet C."/>
            <person name="Wincker P."/>
            <person name="Jaillon O."/>
            <person name="Roest Crollius H."/>
            <person name="Guiguen Y."/>
        </authorList>
    </citation>
    <scope>NUCLEOTIDE SEQUENCE [LARGE SCALE GENOMIC DNA]</scope>
</reference>
<evidence type="ECO:0000313" key="3">
    <source>
        <dbReference type="Proteomes" id="UP000193380"/>
    </source>
</evidence>
<organism evidence="2 3">
    <name type="scientific">Oncorhynchus mykiss</name>
    <name type="common">Rainbow trout</name>
    <name type="synonym">Salmo gairdneri</name>
    <dbReference type="NCBI Taxonomy" id="8022"/>
    <lineage>
        <taxon>Eukaryota</taxon>
        <taxon>Metazoa</taxon>
        <taxon>Chordata</taxon>
        <taxon>Craniata</taxon>
        <taxon>Vertebrata</taxon>
        <taxon>Euteleostomi</taxon>
        <taxon>Actinopterygii</taxon>
        <taxon>Neopterygii</taxon>
        <taxon>Teleostei</taxon>
        <taxon>Protacanthopterygii</taxon>
        <taxon>Salmoniformes</taxon>
        <taxon>Salmonidae</taxon>
        <taxon>Salmoninae</taxon>
        <taxon>Oncorhynchus</taxon>
    </lineage>
</organism>
<reference evidence="2" key="2">
    <citation type="submission" date="2014-03" db="EMBL/GenBank/DDBJ databases">
        <authorList>
            <person name="Genoscope - CEA"/>
        </authorList>
    </citation>
    <scope>NUCLEOTIDE SEQUENCE</scope>
</reference>
<sequence>MSTQYYFNSPPAGQGSSQAVSPETVHPQVTGESLAQKWASAKQLHQHILIRRSLGNWKRLKDHRMVVEGRADRFWHMHTLRRALIALLDHVIQERMVEWDWEQQAQGHSDRWVCLPGPYFLYQ</sequence>
<dbReference type="PaxDb" id="8022-A0A061A6T6"/>
<feature type="region of interest" description="Disordered" evidence="1">
    <location>
        <begin position="7"/>
        <end position="26"/>
    </location>
</feature>
<name>A0A061A6T6_ONCMY</name>
<protein>
    <submittedName>
        <fullName evidence="2">Uncharacterized protein</fullName>
    </submittedName>
</protein>
<gene>
    <name evidence="2" type="ORF">GSONMT00042304001</name>
</gene>
<dbReference type="Proteomes" id="UP000193380">
    <property type="component" value="Unassembled WGS sequence"/>
</dbReference>
<evidence type="ECO:0000256" key="1">
    <source>
        <dbReference type="SAM" id="MobiDB-lite"/>
    </source>
</evidence>